<keyword evidence="2" id="KW-0175">Coiled coil</keyword>
<dbReference type="SMART" id="SM00441">
    <property type="entry name" value="FF"/>
    <property type="match status" value="6"/>
</dbReference>
<feature type="compositionally biased region" description="Basic and acidic residues" evidence="3">
    <location>
        <begin position="484"/>
        <end position="501"/>
    </location>
</feature>
<feature type="domain" description="WW" evidence="4">
    <location>
        <begin position="425"/>
        <end position="454"/>
    </location>
</feature>
<dbReference type="Proteomes" id="UP000677228">
    <property type="component" value="Unassembled WGS sequence"/>
</dbReference>
<dbReference type="PANTHER" id="PTHR15377">
    <property type="entry name" value="TRANSCRIPTION ELONGATION REGULATOR 1"/>
    <property type="match status" value="1"/>
</dbReference>
<dbReference type="InterPro" id="IPR036517">
    <property type="entry name" value="FF_domain_sf"/>
</dbReference>
<feature type="region of interest" description="Disordered" evidence="3">
    <location>
        <begin position="1039"/>
        <end position="1059"/>
    </location>
</feature>
<feature type="coiled-coil region" evidence="2">
    <location>
        <begin position="325"/>
        <end position="359"/>
    </location>
</feature>
<dbReference type="InterPro" id="IPR036020">
    <property type="entry name" value="WW_dom_sf"/>
</dbReference>
<feature type="coiled-coil region" evidence="2">
    <location>
        <begin position="829"/>
        <end position="863"/>
    </location>
</feature>
<feature type="domain" description="WW" evidence="4">
    <location>
        <begin position="294"/>
        <end position="321"/>
    </location>
</feature>
<feature type="domain" description="FF" evidence="5">
    <location>
        <begin position="913"/>
        <end position="970"/>
    </location>
</feature>
<dbReference type="InterPro" id="IPR001202">
    <property type="entry name" value="WW_dom"/>
</dbReference>
<feature type="region of interest" description="Disordered" evidence="3">
    <location>
        <begin position="1"/>
        <end position="33"/>
    </location>
</feature>
<feature type="compositionally biased region" description="Basic and acidic residues" evidence="3">
    <location>
        <begin position="400"/>
        <end position="411"/>
    </location>
</feature>
<dbReference type="CDD" id="cd00201">
    <property type="entry name" value="WW"/>
    <property type="match status" value="3"/>
</dbReference>
<dbReference type="InterPro" id="IPR045148">
    <property type="entry name" value="TCRG1-like"/>
</dbReference>
<accession>A0A8S2K6B8</accession>
<sequence length="1059" mass="121709">MTTISPGISASSTMSIPSISQTQSPSAAGATYSDISTTNSTPLAIPLDLSTLWVEYKSTDGRVYYYNAKTRDTTWTKPDGQRVMSQEEVDKLLANPSAAQAESTSSSPTLSTTSTTRTQTALGEIVSDNAKDEKTLQASQDQTRISSTESKNVDGTSPNDQTNQQPSTTSDQSAYNTGQRYSYPPTGMMPPFGMPPQAMMSMMGMMPPHLLAHMSHMMPPGFPYMPPNPQMMRYPFMMPPFMHQTPGAIQQQTPSSSTKTTSSAVVNAELQKLKQQLNELEDKLSAAKNDAAVWSEYKNPEERAYYYNSKTTESTWDKPLVFTELVELQEQIDSLKKNIQQSEEEAKRLEQETNTIGNAAKVTDDRISSFVNGYTVEKMDINDIRRMNNKMDSTTGLIGPEERRTDDEKSKQKSRPISSIPVSGTPWCIVWTSDGKAFYHNPTQHLSLWDKPEDLIGRTDVDTILSEPPKQVDPAVLRAVVKKKLDPKSSEDEPESKKLKSDTTTAAKAKVEQTIINTPSSNTSITNGTSRVDVKKEDDEEEGTDGNNGENVTTNTSNTYNSVSLTTDDSTSKIQPTRIAAGKDAAIEAEAKAAQQRAVVPYETRMKQFREMLAEKEVSAFATWEKELNKIVFDPRYLLLTAKERRQEFDKFVKERADEERKEKAAKLKMKKKQFHDLLKDANLSTRTTFNEFSSRYGKDERFRAIEKSRDREAWFQEYLIELKRREKEDRYSDKEKLKTDFFSMLKPLKLTRKSSWFDIKRTIEHDQRYKAIDSSSKRENWFQEFLSKYAIESEKTESKTDALSEADEEEKVRQREKEKQERIDASIKKRTEEVKEQLSTYQRELEKEREQLKKEKAVENFKALLTDMVRTPDVDWKDTKKLLHKDQRWEQCKQLEREHRENLFDEHINQLQKKRKIAFHQLLNEKQDIVTLTSTWKEVKKAVKNDPRFEKFSTSDKKKEKEFDEYIKQKYLDAKNDFKELLRETKVITHKSLQMINESEQQLRDIEIILKNDKRYLSLDVAPEERKKALMSYLEEIAVKGPPPPPTASEPNSRRKIQ</sequence>
<evidence type="ECO:0000256" key="1">
    <source>
        <dbReference type="ARBA" id="ARBA00022737"/>
    </source>
</evidence>
<evidence type="ECO:0000313" key="7">
    <source>
        <dbReference type="EMBL" id="CAF3840823.1"/>
    </source>
</evidence>
<dbReference type="FunFam" id="1.10.10.440:FF:000001">
    <property type="entry name" value="Transcription elongation regulator 1 like"/>
    <property type="match status" value="1"/>
</dbReference>
<dbReference type="GO" id="GO:0003712">
    <property type="term" value="F:transcription coregulator activity"/>
    <property type="evidence" value="ECO:0007669"/>
    <property type="project" value="TreeGrafter"/>
</dbReference>
<dbReference type="Gene3D" id="2.20.70.10">
    <property type="match status" value="3"/>
</dbReference>
<name>A0A8S2K6B8_9BILA</name>
<feature type="compositionally biased region" description="Basic and acidic residues" evidence="3">
    <location>
        <begin position="811"/>
        <end position="824"/>
    </location>
</feature>
<dbReference type="FunFam" id="1.10.10.440:FF:000006">
    <property type="entry name" value="Transcription elongation regulator 1 (CA150)"/>
    <property type="match status" value="1"/>
</dbReference>
<dbReference type="Pfam" id="PF00397">
    <property type="entry name" value="WW"/>
    <property type="match status" value="1"/>
</dbReference>
<dbReference type="Pfam" id="PF01846">
    <property type="entry name" value="FF"/>
    <property type="match status" value="6"/>
</dbReference>
<dbReference type="PROSITE" id="PS50020">
    <property type="entry name" value="WW_DOMAIN_2"/>
    <property type="match status" value="3"/>
</dbReference>
<dbReference type="GO" id="GO:0070063">
    <property type="term" value="F:RNA polymerase binding"/>
    <property type="evidence" value="ECO:0007669"/>
    <property type="project" value="InterPro"/>
</dbReference>
<feature type="compositionally biased region" description="Polar residues" evidence="3">
    <location>
        <begin position="514"/>
        <end position="530"/>
    </location>
</feature>
<keyword evidence="1" id="KW-0677">Repeat</keyword>
<evidence type="ECO:0000313" key="6">
    <source>
        <dbReference type="EMBL" id="CAF1077223.1"/>
    </source>
</evidence>
<comment type="caution">
    <text evidence="7">The sequence shown here is derived from an EMBL/GenBank/DDBJ whole genome shotgun (WGS) entry which is preliminary data.</text>
</comment>
<feature type="domain" description="FF" evidence="5">
    <location>
        <begin position="602"/>
        <end position="655"/>
    </location>
</feature>
<dbReference type="PROSITE" id="PS51676">
    <property type="entry name" value="FF"/>
    <property type="match status" value="6"/>
</dbReference>
<reference evidence="7" key="1">
    <citation type="submission" date="2021-02" db="EMBL/GenBank/DDBJ databases">
        <authorList>
            <person name="Nowell W R."/>
        </authorList>
    </citation>
    <scope>NUCLEOTIDE SEQUENCE</scope>
</reference>
<dbReference type="FunFam" id="1.10.10.440:FF:000005">
    <property type="entry name" value="Transcription elongation regulator 1 (CA150)"/>
    <property type="match status" value="1"/>
</dbReference>
<dbReference type="InterPro" id="IPR057565">
    <property type="entry name" value="WW_TCRG1_3rd"/>
</dbReference>
<feature type="coiled-coil region" evidence="2">
    <location>
        <begin position="263"/>
        <end position="297"/>
    </location>
</feature>
<dbReference type="Pfam" id="PF23517">
    <property type="entry name" value="WW_TCERG1"/>
    <property type="match status" value="1"/>
</dbReference>
<dbReference type="PANTHER" id="PTHR15377:SF3">
    <property type="entry name" value="WW DOMAIN-CONTAINING PROTEIN"/>
    <property type="match status" value="1"/>
</dbReference>
<dbReference type="InterPro" id="IPR002713">
    <property type="entry name" value="FF_domain"/>
</dbReference>
<dbReference type="Proteomes" id="UP000682733">
    <property type="component" value="Unassembled WGS sequence"/>
</dbReference>
<evidence type="ECO:0000259" key="4">
    <source>
        <dbReference type="PROSITE" id="PS50020"/>
    </source>
</evidence>
<dbReference type="AlphaFoldDB" id="A0A8S2K6B8"/>
<dbReference type="FunFam" id="2.20.70.10:FF:000049">
    <property type="entry name" value="Transcription elongation regulator 1-like"/>
    <property type="match status" value="1"/>
</dbReference>
<gene>
    <name evidence="6" type="ORF">OVA965_LOCUS18188</name>
    <name evidence="7" type="ORF">TMI583_LOCUS18200</name>
</gene>
<feature type="region of interest" description="Disordered" evidence="3">
    <location>
        <begin position="95"/>
        <end position="189"/>
    </location>
</feature>
<feature type="compositionally biased region" description="Low complexity" evidence="3">
    <location>
        <begin position="103"/>
        <end position="120"/>
    </location>
</feature>
<dbReference type="SUPFAM" id="SSF81698">
    <property type="entry name" value="FF domain"/>
    <property type="match status" value="5"/>
</dbReference>
<dbReference type="SMART" id="SM00456">
    <property type="entry name" value="WW"/>
    <property type="match status" value="3"/>
</dbReference>
<proteinExistence type="predicted"/>
<feature type="region of interest" description="Disordered" evidence="3">
    <location>
        <begin position="798"/>
        <end position="824"/>
    </location>
</feature>
<feature type="compositionally biased region" description="Low complexity" evidence="3">
    <location>
        <begin position="9"/>
        <end position="27"/>
    </location>
</feature>
<dbReference type="Gene3D" id="1.10.10.440">
    <property type="entry name" value="FF domain"/>
    <property type="match status" value="6"/>
</dbReference>
<evidence type="ECO:0000259" key="5">
    <source>
        <dbReference type="PROSITE" id="PS51676"/>
    </source>
</evidence>
<evidence type="ECO:0008006" key="9">
    <source>
        <dbReference type="Google" id="ProtNLM"/>
    </source>
</evidence>
<evidence type="ECO:0000256" key="2">
    <source>
        <dbReference type="SAM" id="Coils"/>
    </source>
</evidence>
<evidence type="ECO:0000313" key="8">
    <source>
        <dbReference type="Proteomes" id="UP000682733"/>
    </source>
</evidence>
<feature type="compositionally biased region" description="Polar residues" evidence="3">
    <location>
        <begin position="136"/>
        <end position="180"/>
    </location>
</feature>
<dbReference type="SUPFAM" id="SSF51045">
    <property type="entry name" value="WW domain"/>
    <property type="match status" value="3"/>
</dbReference>
<protein>
    <recommendedName>
        <fullName evidence="9">Transcription elongation regulator 1</fullName>
    </recommendedName>
</protein>
<feature type="domain" description="FF" evidence="5">
    <location>
        <begin position="855"/>
        <end position="911"/>
    </location>
</feature>
<dbReference type="EMBL" id="CAJOBA010008975">
    <property type="protein sequence ID" value="CAF3840823.1"/>
    <property type="molecule type" value="Genomic_DNA"/>
</dbReference>
<evidence type="ECO:0000256" key="3">
    <source>
        <dbReference type="SAM" id="MobiDB-lite"/>
    </source>
</evidence>
<organism evidence="7 8">
    <name type="scientific">Didymodactylos carnosus</name>
    <dbReference type="NCBI Taxonomy" id="1234261"/>
    <lineage>
        <taxon>Eukaryota</taxon>
        <taxon>Metazoa</taxon>
        <taxon>Spiralia</taxon>
        <taxon>Gnathifera</taxon>
        <taxon>Rotifera</taxon>
        <taxon>Eurotatoria</taxon>
        <taxon>Bdelloidea</taxon>
        <taxon>Philodinida</taxon>
        <taxon>Philodinidae</taxon>
        <taxon>Didymodactylos</taxon>
    </lineage>
</organism>
<feature type="domain" description="WW" evidence="4">
    <location>
        <begin position="47"/>
        <end position="80"/>
    </location>
</feature>
<feature type="domain" description="FF" evidence="5">
    <location>
        <begin position="667"/>
        <end position="722"/>
    </location>
</feature>
<dbReference type="EMBL" id="CAJNOK010008959">
    <property type="protein sequence ID" value="CAF1077223.1"/>
    <property type="molecule type" value="Genomic_DNA"/>
</dbReference>
<feature type="domain" description="FF" evidence="5">
    <location>
        <begin position="972"/>
        <end position="1037"/>
    </location>
</feature>
<dbReference type="GO" id="GO:0005634">
    <property type="term" value="C:nucleus"/>
    <property type="evidence" value="ECO:0007669"/>
    <property type="project" value="TreeGrafter"/>
</dbReference>
<feature type="region of interest" description="Disordered" evidence="3">
    <location>
        <begin position="484"/>
        <end position="571"/>
    </location>
</feature>
<feature type="region of interest" description="Disordered" evidence="3">
    <location>
        <begin position="391"/>
        <end position="419"/>
    </location>
</feature>
<feature type="domain" description="FF" evidence="5">
    <location>
        <begin position="735"/>
        <end position="789"/>
    </location>
</feature>
<dbReference type="PROSITE" id="PS01159">
    <property type="entry name" value="WW_DOMAIN_1"/>
    <property type="match status" value="2"/>
</dbReference>
<feature type="compositionally biased region" description="Low complexity" evidence="3">
    <location>
        <begin position="545"/>
        <end position="567"/>
    </location>
</feature>